<evidence type="ECO:0000259" key="3">
    <source>
        <dbReference type="SMART" id="SM00062"/>
    </source>
</evidence>
<dbReference type="SMART" id="SM00062">
    <property type="entry name" value="PBPb"/>
    <property type="match status" value="1"/>
</dbReference>
<name>A0A418VSJ5_9PROT</name>
<evidence type="ECO:0000256" key="1">
    <source>
        <dbReference type="ARBA" id="ARBA00022729"/>
    </source>
</evidence>
<evidence type="ECO:0000256" key="2">
    <source>
        <dbReference type="SAM" id="SignalP"/>
    </source>
</evidence>
<keyword evidence="1 2" id="KW-0732">Signal</keyword>
<dbReference type="SUPFAM" id="SSF53850">
    <property type="entry name" value="Periplasmic binding protein-like II"/>
    <property type="match status" value="1"/>
</dbReference>
<feature type="domain" description="Solute-binding protein family 3/N-terminal" evidence="3">
    <location>
        <begin position="38"/>
        <end position="257"/>
    </location>
</feature>
<dbReference type="Proteomes" id="UP000283458">
    <property type="component" value="Unassembled WGS sequence"/>
</dbReference>
<reference evidence="4 5" key="1">
    <citation type="submission" date="2018-09" db="EMBL/GenBank/DDBJ databases">
        <authorList>
            <person name="Zhu H."/>
        </authorList>
    </citation>
    <scope>NUCLEOTIDE SEQUENCE [LARGE SCALE GENOMIC DNA]</scope>
    <source>
        <strain evidence="4 5">K2W22B-5</strain>
    </source>
</reference>
<feature type="signal peptide" evidence="2">
    <location>
        <begin position="1"/>
        <end position="27"/>
    </location>
</feature>
<evidence type="ECO:0000313" key="5">
    <source>
        <dbReference type="Proteomes" id="UP000283458"/>
    </source>
</evidence>
<sequence>MRIRKLLAATVTAVAALWLAAAPVAHADQLDDILKAKKIRIAVAMGIPLFAFVDKNVKATGSDVETARLLARDMGVELELVEITNAARVPTIQTRKADLLIATLAITPERKKVVDFTIPYATLDIIVAGTADNAIKGYDDLNGKKIGLTRATVNDSMVTKGAKGAEILRFEDDATLITAAVSGQVDVVSTQTAVLAAMNEKRPQSLLKVKFVQQELNLGIALPQGEDRLKAWVNAWLKTNFENGKMNAIFSSFHDRDLPADLLTRQ</sequence>
<keyword evidence="5" id="KW-1185">Reference proteome</keyword>
<evidence type="ECO:0000313" key="4">
    <source>
        <dbReference type="EMBL" id="RJF79431.1"/>
    </source>
</evidence>
<dbReference type="PANTHER" id="PTHR35936:SF17">
    <property type="entry name" value="ARGININE-BINDING EXTRACELLULAR PROTEIN ARTP"/>
    <property type="match status" value="1"/>
</dbReference>
<accession>A0A418VSJ5</accession>
<dbReference type="EMBL" id="QYUL01000003">
    <property type="protein sequence ID" value="RJF79431.1"/>
    <property type="molecule type" value="Genomic_DNA"/>
</dbReference>
<dbReference type="Pfam" id="PF00497">
    <property type="entry name" value="SBP_bac_3"/>
    <property type="match status" value="1"/>
</dbReference>
<dbReference type="OrthoDB" id="6192933at2"/>
<dbReference type="AlphaFoldDB" id="A0A418VSJ5"/>
<protein>
    <submittedName>
        <fullName evidence="4">Amino acid ABC transporter</fullName>
    </submittedName>
</protein>
<proteinExistence type="predicted"/>
<gene>
    <name evidence="4" type="ORF">D3877_21905</name>
</gene>
<organism evidence="4 5">
    <name type="scientific">Azospirillum cavernae</name>
    <dbReference type="NCBI Taxonomy" id="2320860"/>
    <lineage>
        <taxon>Bacteria</taxon>
        <taxon>Pseudomonadati</taxon>
        <taxon>Pseudomonadota</taxon>
        <taxon>Alphaproteobacteria</taxon>
        <taxon>Rhodospirillales</taxon>
        <taxon>Azospirillaceae</taxon>
        <taxon>Azospirillum</taxon>
    </lineage>
</organism>
<feature type="chain" id="PRO_5018990837" evidence="2">
    <location>
        <begin position="28"/>
        <end position="266"/>
    </location>
</feature>
<comment type="caution">
    <text evidence="4">The sequence shown here is derived from an EMBL/GenBank/DDBJ whole genome shotgun (WGS) entry which is preliminary data.</text>
</comment>
<dbReference type="InterPro" id="IPR001638">
    <property type="entry name" value="Solute-binding_3/MltF_N"/>
</dbReference>
<dbReference type="PANTHER" id="PTHR35936">
    <property type="entry name" value="MEMBRANE-BOUND LYTIC MUREIN TRANSGLYCOSYLASE F"/>
    <property type="match status" value="1"/>
</dbReference>
<dbReference type="RefSeq" id="WP_119832890.1">
    <property type="nucleotide sequence ID" value="NZ_QYUL01000003.1"/>
</dbReference>
<dbReference type="Gene3D" id="3.40.190.10">
    <property type="entry name" value="Periplasmic binding protein-like II"/>
    <property type="match status" value="2"/>
</dbReference>